<dbReference type="PANTHER" id="PTHR30290">
    <property type="entry name" value="PERIPLASMIC BINDING COMPONENT OF ABC TRANSPORTER"/>
    <property type="match status" value="1"/>
</dbReference>
<proteinExistence type="inferred from homology"/>
<evidence type="ECO:0000313" key="9">
    <source>
        <dbReference type="Proteomes" id="UP001321018"/>
    </source>
</evidence>
<dbReference type="Gene3D" id="3.10.105.10">
    <property type="entry name" value="Dipeptide-binding Protein, Domain 3"/>
    <property type="match status" value="1"/>
</dbReference>
<dbReference type="SUPFAM" id="SSF53850">
    <property type="entry name" value="Periplasmic binding protein-like II"/>
    <property type="match status" value="1"/>
</dbReference>
<keyword evidence="8" id="KW-1185">Reference proteome</keyword>
<dbReference type="Proteomes" id="UP001321018">
    <property type="component" value="Unassembled WGS sequence"/>
</dbReference>
<dbReference type="GO" id="GO:0015833">
    <property type="term" value="P:peptide transport"/>
    <property type="evidence" value="ECO:0007669"/>
    <property type="project" value="TreeGrafter"/>
</dbReference>
<dbReference type="EMBL" id="JAOPKA010000009">
    <property type="protein sequence ID" value="MCU4742599.1"/>
    <property type="molecule type" value="Genomic_DNA"/>
</dbReference>
<evidence type="ECO:0000313" key="7">
    <source>
        <dbReference type="EMBL" id="MCU4975330.1"/>
    </source>
</evidence>
<comment type="similarity">
    <text evidence="1">Belongs to the bacterial solute-binding protein 5 family.</text>
</comment>
<dbReference type="RefSeq" id="WP_338004423.1">
    <property type="nucleotide sequence ID" value="NZ_JAOPKA010000009.1"/>
</dbReference>
<dbReference type="AlphaFoldDB" id="A0AAP2YZS1"/>
<evidence type="ECO:0000313" key="8">
    <source>
        <dbReference type="Proteomes" id="UP001320972"/>
    </source>
</evidence>
<dbReference type="Gene3D" id="3.40.190.10">
    <property type="entry name" value="Periplasmic binding protein-like II"/>
    <property type="match status" value="1"/>
</dbReference>
<dbReference type="Pfam" id="PF00496">
    <property type="entry name" value="SBP_bac_5"/>
    <property type="match status" value="1"/>
</dbReference>
<evidence type="ECO:0000256" key="1">
    <source>
        <dbReference type="ARBA" id="ARBA00005695"/>
    </source>
</evidence>
<evidence type="ECO:0000256" key="3">
    <source>
        <dbReference type="ARBA" id="ARBA00022729"/>
    </source>
</evidence>
<comment type="caution">
    <text evidence="6">The sequence shown here is derived from an EMBL/GenBank/DDBJ whole genome shotgun (WGS) entry which is preliminary data.</text>
</comment>
<dbReference type="EMBL" id="JAOPKB010000017">
    <property type="protein sequence ID" value="MCU4975330.1"/>
    <property type="molecule type" value="Genomic_DNA"/>
</dbReference>
<accession>A0AAP2YZS1</accession>
<dbReference type="InterPro" id="IPR039424">
    <property type="entry name" value="SBP_5"/>
</dbReference>
<dbReference type="GO" id="GO:1904680">
    <property type="term" value="F:peptide transmembrane transporter activity"/>
    <property type="evidence" value="ECO:0007669"/>
    <property type="project" value="TreeGrafter"/>
</dbReference>
<gene>
    <name evidence="7" type="ORF">OB955_21745</name>
    <name evidence="6" type="ORF">OB960_14465</name>
</gene>
<feature type="region of interest" description="Disordered" evidence="4">
    <location>
        <begin position="46"/>
        <end position="65"/>
    </location>
</feature>
<name>A0AAP2YZS1_9EURY</name>
<sequence>MGYSDNPQSTQSRRNALEALSRRRFIQGAAGAGAVGIAGCVGEDPEGNGGDGNGNGTGNGGNGNGAADDDIFQLVSWLGEADPTRFQFNPYNVESYYGTAIFESFAHFDLQPFIDDGQREWFYRGLEDWSIAEPTEGGVVTLQPNTDRTWHDGDDVTAEDVYAKLVLEEAFGSLIGDYMDDVEVAGDTVELTLARDVNEEVFEHVLTSVDMNTKYDLYDDWVEQIEDASTDDEVDEIMGDLATWDLDEPVGTSPYKLVEMSEQSFTFDVHEEHPVGGEMDIEGVEALTHTTNESKWQYALGDECDMMESGTPKETIESILDTDTFDFMMRFHWLDAISLTFNHEHDIYGQREVRQALAYLVNRDMATEAGGYEEGEWGQVRFPQEHLHGIYIGEEAWFDDEFLDSLNTYGVNEMRTDEAAALLEEAGYERDGDTWVDESGEPLTMEIETVGDFGEFVRASQSLEQQFEDFGIQADVLTEEAGTFFDGMYDGDFGMCTGLWGQNVHPYDQYQMPFYNAPRNWISTSHPGEVEIPMPVGDPDGSLETVDVHGLMEEMSTTADEEQTREIVQELAWAYNQSVPQLPIWFRYGQMFLNTSDWEWPDLEELDTKMAYAQEELFRRGWPRSVE</sequence>
<reference evidence="6 8" key="1">
    <citation type="submission" date="2022-09" db="EMBL/GenBank/DDBJ databases">
        <title>Enrichment on poylsaccharides allowed isolation of novel metabolic and taxonomic groups of Haloarchaea.</title>
        <authorList>
            <person name="Sorokin D.Y."/>
            <person name="Elcheninov A.G."/>
            <person name="Khizhniak T.V."/>
            <person name="Kolganova T.V."/>
            <person name="Kublanov I.V."/>
        </authorList>
    </citation>
    <scope>NUCLEOTIDE SEQUENCE</scope>
    <source>
        <strain evidence="7 8">AArc-m2/3/4</strain>
        <strain evidence="6">AArc-xg1-1</strain>
    </source>
</reference>
<evidence type="ECO:0000259" key="5">
    <source>
        <dbReference type="Pfam" id="PF00496"/>
    </source>
</evidence>
<dbReference type="Proteomes" id="UP001320972">
    <property type="component" value="Unassembled WGS sequence"/>
</dbReference>
<keyword evidence="3" id="KW-0732">Signal</keyword>
<evidence type="ECO:0000256" key="4">
    <source>
        <dbReference type="SAM" id="MobiDB-lite"/>
    </source>
</evidence>
<protein>
    <submittedName>
        <fullName evidence="6">ABC transporter substrate-binding protein</fullName>
    </submittedName>
</protein>
<organism evidence="6 9">
    <name type="scientific">Natronoglomus mannanivorans</name>
    <dbReference type="NCBI Taxonomy" id="2979990"/>
    <lineage>
        <taxon>Archaea</taxon>
        <taxon>Methanobacteriati</taxon>
        <taxon>Methanobacteriota</taxon>
        <taxon>Stenosarchaea group</taxon>
        <taxon>Halobacteria</taxon>
        <taxon>Halobacteriales</taxon>
        <taxon>Natrialbaceae</taxon>
        <taxon>Natronoglomus</taxon>
    </lineage>
</organism>
<dbReference type="PANTHER" id="PTHR30290:SF9">
    <property type="entry name" value="OLIGOPEPTIDE-BINDING PROTEIN APPA"/>
    <property type="match status" value="1"/>
</dbReference>
<keyword evidence="2" id="KW-0813">Transport</keyword>
<dbReference type="InterPro" id="IPR006311">
    <property type="entry name" value="TAT_signal"/>
</dbReference>
<feature type="domain" description="Solute-binding protein family 5" evidence="5">
    <location>
        <begin position="146"/>
        <end position="517"/>
    </location>
</feature>
<dbReference type="PROSITE" id="PS51318">
    <property type="entry name" value="TAT"/>
    <property type="match status" value="1"/>
</dbReference>
<feature type="compositionally biased region" description="Gly residues" evidence="4">
    <location>
        <begin position="47"/>
        <end position="64"/>
    </location>
</feature>
<evidence type="ECO:0000313" key="6">
    <source>
        <dbReference type="EMBL" id="MCU4742599.1"/>
    </source>
</evidence>
<dbReference type="InterPro" id="IPR000914">
    <property type="entry name" value="SBP_5_dom"/>
</dbReference>
<evidence type="ECO:0000256" key="2">
    <source>
        <dbReference type="ARBA" id="ARBA00022448"/>
    </source>
</evidence>